<organism evidence="2 3">
    <name type="scientific">Streptomyces lacrimifluminis</name>
    <dbReference type="NCBI Taxonomy" id="1500077"/>
    <lineage>
        <taxon>Bacteria</taxon>
        <taxon>Bacillati</taxon>
        <taxon>Actinomycetota</taxon>
        <taxon>Actinomycetes</taxon>
        <taxon>Kitasatosporales</taxon>
        <taxon>Streptomycetaceae</taxon>
        <taxon>Streptomyces</taxon>
    </lineage>
</organism>
<keyword evidence="3" id="KW-1185">Reference proteome</keyword>
<reference evidence="2" key="1">
    <citation type="journal article" date="2014" name="Int. J. Syst. Evol. Microbiol.">
        <title>Complete genome sequence of Corynebacterium casei LMG S-19264T (=DSM 44701T), isolated from a smear-ripened cheese.</title>
        <authorList>
            <consortium name="US DOE Joint Genome Institute (JGI-PGF)"/>
            <person name="Walter F."/>
            <person name="Albersmeier A."/>
            <person name="Kalinowski J."/>
            <person name="Ruckert C."/>
        </authorList>
    </citation>
    <scope>NUCLEOTIDE SEQUENCE</scope>
    <source>
        <strain evidence="2">CGMCC 4.7272</strain>
    </source>
</reference>
<dbReference type="EMBL" id="BMMU01000028">
    <property type="protein sequence ID" value="GGJ58416.1"/>
    <property type="molecule type" value="Genomic_DNA"/>
</dbReference>
<evidence type="ECO:0000313" key="3">
    <source>
        <dbReference type="Proteomes" id="UP000625682"/>
    </source>
</evidence>
<dbReference type="Proteomes" id="UP000625682">
    <property type="component" value="Unassembled WGS sequence"/>
</dbReference>
<sequence>MARGLLGACLVVHHRGSYPFRLKASAVRCPVSLLTRNDPGSGAGARGAPDDLTLLPEAEV</sequence>
<feature type="region of interest" description="Disordered" evidence="1">
    <location>
        <begin position="36"/>
        <end position="60"/>
    </location>
</feature>
<protein>
    <submittedName>
        <fullName evidence="2">Uncharacterized protein</fullName>
    </submittedName>
</protein>
<gene>
    <name evidence="2" type="ORF">GCM10012282_64740</name>
</gene>
<accession>A0A917LCN9</accession>
<reference evidence="2" key="2">
    <citation type="submission" date="2020-09" db="EMBL/GenBank/DDBJ databases">
        <authorList>
            <person name="Sun Q."/>
            <person name="Zhou Y."/>
        </authorList>
    </citation>
    <scope>NUCLEOTIDE SEQUENCE</scope>
    <source>
        <strain evidence="2">CGMCC 4.7272</strain>
    </source>
</reference>
<evidence type="ECO:0000256" key="1">
    <source>
        <dbReference type="SAM" id="MobiDB-lite"/>
    </source>
</evidence>
<comment type="caution">
    <text evidence="2">The sequence shown here is derived from an EMBL/GenBank/DDBJ whole genome shotgun (WGS) entry which is preliminary data.</text>
</comment>
<dbReference type="AlphaFoldDB" id="A0A917LCN9"/>
<proteinExistence type="predicted"/>
<name>A0A917LCN9_9ACTN</name>
<evidence type="ECO:0000313" key="2">
    <source>
        <dbReference type="EMBL" id="GGJ58416.1"/>
    </source>
</evidence>